<evidence type="ECO:0000256" key="1">
    <source>
        <dbReference type="SAM" id="Phobius"/>
    </source>
</evidence>
<name>A0A6C0HIJ9_9ZZZZ</name>
<dbReference type="EMBL" id="MN739968">
    <property type="protein sequence ID" value="QHT80412.1"/>
    <property type="molecule type" value="Genomic_DNA"/>
</dbReference>
<feature type="transmembrane region" description="Helical" evidence="1">
    <location>
        <begin position="239"/>
        <end position="259"/>
    </location>
</feature>
<protein>
    <submittedName>
        <fullName evidence="2">Uncharacterized protein</fullName>
    </submittedName>
</protein>
<feature type="transmembrane region" description="Helical" evidence="1">
    <location>
        <begin position="88"/>
        <end position="112"/>
    </location>
</feature>
<proteinExistence type="predicted"/>
<reference evidence="2" key="1">
    <citation type="journal article" date="2020" name="Nature">
        <title>Giant virus diversity and host interactions through global metagenomics.</title>
        <authorList>
            <person name="Schulz F."/>
            <person name="Roux S."/>
            <person name="Paez-Espino D."/>
            <person name="Jungbluth S."/>
            <person name="Walsh D.A."/>
            <person name="Denef V.J."/>
            <person name="McMahon K.D."/>
            <person name="Konstantinidis K.T."/>
            <person name="Eloe-Fadrosh E.A."/>
            <person name="Kyrpides N.C."/>
            <person name="Woyke T."/>
        </authorList>
    </citation>
    <scope>NUCLEOTIDE SEQUENCE</scope>
    <source>
        <strain evidence="2">GVMAG-M-3300023184-120</strain>
    </source>
</reference>
<keyword evidence="1" id="KW-0812">Transmembrane</keyword>
<feature type="transmembrane region" description="Helical" evidence="1">
    <location>
        <begin position="26"/>
        <end position="44"/>
    </location>
</feature>
<evidence type="ECO:0000313" key="2">
    <source>
        <dbReference type="EMBL" id="QHT80412.1"/>
    </source>
</evidence>
<feature type="transmembrane region" description="Helical" evidence="1">
    <location>
        <begin position="626"/>
        <end position="648"/>
    </location>
</feature>
<feature type="transmembrane region" description="Helical" evidence="1">
    <location>
        <begin position="698"/>
        <end position="720"/>
    </location>
</feature>
<accession>A0A6C0HIJ9</accession>
<keyword evidence="1" id="KW-1133">Transmembrane helix</keyword>
<feature type="transmembrane region" description="Helical" evidence="1">
    <location>
        <begin position="660"/>
        <end position="678"/>
    </location>
</feature>
<sequence>MAGLTFTKNDFVKFLDDLGNHVDLKLGSFIVPIVMYCVSFPYIINNSASEYIAWILIFFLNATFPFTYLGELFSLGRKTNKFGLSGYFVLYSITAIVISYILQFVVLLFVVLKNENIRKGKEKKGDYENEGKQDLDTKDWAVEFRDKNISILFIMGSVFVWAMVINHFSSDLQLNLFNPNKKDADSNLISQEAQMEDKFPIGSRIKWFVHLISEMFTAMDESWHDVIDNIPIGPLAKSSLVYCVSFITIIFSLFIRFTYARRNIKTMGPDGYASESVRIVQRKGHTVANIGALFGKTFQNQIHNIRKVAIVSIIFFIIIIGGMLGYLGKEFLTYDVKTVLKDLANKTPVVGNDFTRNLITNDNVLLPDWFKFEHGFVGWAVVCCVVLFPAFFAEKKHGPRNKIKNKIFPMHDSVYFKRDVGSNFKGLLNSQINVHYSPDELFAGELKLNPVSSPREIKTVIAQLGYYFKTFLFKNDTINNFETTNDEAHVDINGTFVNLQTSFQLMEKKYKNINGFDVSVPQAKAKDYERFKTEFKSIMEQIYMQNYGSFESDRSEYAEANPGMDFPFVFEETAEYKEKKKLYETDSFNMPLKTYIFFLICLLFGFLCTLIIMTATSLLGGVSNKYFYVVFSLVMMISTIIVFGIGMGKKFLSPENDKDLKTFLAVMFTMAGASFFALSTRFNMLSYLWNTSGTCLSLFLKTVAPIAIVLFSSLSISFSFKNYKRFKYHTSE</sequence>
<keyword evidence="1" id="KW-0472">Membrane</keyword>
<feature type="transmembrane region" description="Helical" evidence="1">
    <location>
        <begin position="595"/>
        <end position="620"/>
    </location>
</feature>
<feature type="transmembrane region" description="Helical" evidence="1">
    <location>
        <begin position="376"/>
        <end position="393"/>
    </location>
</feature>
<feature type="transmembrane region" description="Helical" evidence="1">
    <location>
        <begin position="149"/>
        <end position="169"/>
    </location>
</feature>
<feature type="transmembrane region" description="Helical" evidence="1">
    <location>
        <begin position="51"/>
        <end position="68"/>
    </location>
</feature>
<feature type="transmembrane region" description="Helical" evidence="1">
    <location>
        <begin position="308"/>
        <end position="327"/>
    </location>
</feature>
<organism evidence="2">
    <name type="scientific">viral metagenome</name>
    <dbReference type="NCBI Taxonomy" id="1070528"/>
    <lineage>
        <taxon>unclassified sequences</taxon>
        <taxon>metagenomes</taxon>
        <taxon>organismal metagenomes</taxon>
    </lineage>
</organism>
<dbReference type="AlphaFoldDB" id="A0A6C0HIJ9"/>